<accession>A0A7T7UVS5</accession>
<evidence type="ECO:0000313" key="2">
    <source>
        <dbReference type="EMBL" id="QQN57121.1"/>
    </source>
</evidence>
<sequence>MYKFYKKKGNRYIFKNQPVLMFIVALLFFIIAGMSYNVLAILGLAIAAVAVFIIINFFTKKFIIDMDQLTVTGKHGIFIPEKTYPIADFITFEVIHVKYMGLITINLILAACFKVDGKEKVLTVGQAVTRRAIQRLLNETEDIMKSKA</sequence>
<evidence type="ECO:0000313" key="3">
    <source>
        <dbReference type="Proteomes" id="UP000595426"/>
    </source>
</evidence>
<keyword evidence="1" id="KW-0812">Transmembrane</keyword>
<dbReference type="RefSeq" id="WP_034866270.1">
    <property type="nucleotide sequence ID" value="NZ_CP067018.1"/>
</dbReference>
<dbReference type="EMBL" id="CP067018">
    <property type="protein sequence ID" value="QQN57121.1"/>
    <property type="molecule type" value="Genomic_DNA"/>
</dbReference>
<keyword evidence="1" id="KW-1133">Transmembrane helix</keyword>
<gene>
    <name evidence="2" type="ORF">I6H88_11705</name>
</gene>
<feature type="transmembrane region" description="Helical" evidence="1">
    <location>
        <begin position="38"/>
        <end position="58"/>
    </location>
</feature>
<keyword evidence="3" id="KW-1185">Reference proteome</keyword>
<protein>
    <recommendedName>
        <fullName evidence="4">DUF304 domain-containing protein</fullName>
    </recommendedName>
</protein>
<dbReference type="OrthoDB" id="6628973at2"/>
<proteinExistence type="predicted"/>
<organism evidence="2 3">
    <name type="scientific">Elizabethkingia bruuniana</name>
    <dbReference type="NCBI Taxonomy" id="1756149"/>
    <lineage>
        <taxon>Bacteria</taxon>
        <taxon>Pseudomonadati</taxon>
        <taxon>Bacteroidota</taxon>
        <taxon>Flavobacteriia</taxon>
        <taxon>Flavobacteriales</taxon>
        <taxon>Weeksellaceae</taxon>
        <taxon>Elizabethkingia</taxon>
    </lineage>
</organism>
<reference evidence="2 3" key="1">
    <citation type="submission" date="2020-12" db="EMBL/GenBank/DDBJ databases">
        <title>FDA dAtabase for Regulatory Grade micrObial Sequences (FDA-ARGOS): Supporting development and validation of Infectious Disease Dx tests.</title>
        <authorList>
            <person name="Kerrigan L."/>
            <person name="Long C."/>
            <person name="Tallon L."/>
            <person name="Sadzewicz L."/>
            <person name="Zhao X."/>
            <person name="Boylan J."/>
            <person name="Ott S."/>
            <person name="Bowen H."/>
            <person name="Vavikolanu K."/>
            <person name="Mehta A."/>
            <person name="Aluvathingal J."/>
            <person name="Nadendla S."/>
            <person name="Yan Y."/>
            <person name="Sichtig H."/>
        </authorList>
    </citation>
    <scope>NUCLEOTIDE SEQUENCE [LARGE SCALE GENOMIC DNA]</scope>
    <source>
        <strain evidence="2 3">FDAARGOS_1031</strain>
    </source>
</reference>
<dbReference type="KEGG" id="egm:AYC65_01205"/>
<dbReference type="AlphaFoldDB" id="A0A7T7UVS5"/>
<evidence type="ECO:0008006" key="4">
    <source>
        <dbReference type="Google" id="ProtNLM"/>
    </source>
</evidence>
<dbReference type="Proteomes" id="UP000595426">
    <property type="component" value="Chromosome"/>
</dbReference>
<name>A0A7T7UVS5_9FLAO</name>
<evidence type="ECO:0000256" key="1">
    <source>
        <dbReference type="SAM" id="Phobius"/>
    </source>
</evidence>
<feature type="transmembrane region" description="Helical" evidence="1">
    <location>
        <begin position="12"/>
        <end position="32"/>
    </location>
</feature>
<keyword evidence="1" id="KW-0472">Membrane</keyword>